<reference evidence="2 3" key="1">
    <citation type="submission" date="2018-08" db="EMBL/GenBank/DDBJ databases">
        <title>A genome reference for cultivated species of the human gut microbiota.</title>
        <authorList>
            <person name="Zou Y."/>
            <person name="Xue W."/>
            <person name="Luo G."/>
        </authorList>
    </citation>
    <scope>NUCLEOTIDE SEQUENCE [LARGE SCALE GENOMIC DNA]</scope>
    <source>
        <strain evidence="2 3">OF01-2LB</strain>
    </source>
</reference>
<evidence type="ECO:0000313" key="3">
    <source>
        <dbReference type="Proteomes" id="UP000260025"/>
    </source>
</evidence>
<sequence length="477" mass="54848">MKERSVMTIEEILQGESKYVEFKASLPKRSETYIKTMIAFANTSGGSLIIGIDDSRFVVGVDKDTVFQIMDAIANTVSDSCEPQIIPDISFQTIEGKCIIIVEIYPGTNRPYYLKHIGKENGTYIRVAGTSRQADAVKIKELELEGTHSSWDEQICIGYEVKAEAIDKLCHDIHMYMMSAVESAEEKKNIPMITEEHLLNWRLLRKTGNQLQAANAFVLLTSDYFRFAKIQCALFKGCDRDEFLDKKEYSGPLYEQIEEAYRFVLRHINRSAEINGLVRKEKYELPVGAVREMIINAQCHRNFMDTSCVQVALFDDRLEITSPGMLYGGLTLQEALHGRSKIRNKAIAEVFNRMELIEGWGTGIRRIMKRAKEYELPIPDFLEIGDTFRVNLYRKDSKKPLKADKKPLKADKKPLYENRRQLITKYVSENGRISNREARQLLNLAESTTKRILKQMVLDGYLIEQGEKKSRIYLPHR</sequence>
<organism evidence="2 3">
    <name type="scientific">Clostridium innocuum</name>
    <dbReference type="NCBI Taxonomy" id="1522"/>
    <lineage>
        <taxon>Bacteria</taxon>
        <taxon>Bacillati</taxon>
        <taxon>Bacillota</taxon>
        <taxon>Clostridia</taxon>
        <taxon>Eubacteriales</taxon>
        <taxon>Clostridiaceae</taxon>
        <taxon>Clostridium</taxon>
    </lineage>
</organism>
<comment type="caution">
    <text evidence="2">The sequence shown here is derived from an EMBL/GenBank/DDBJ whole genome shotgun (WGS) entry which is preliminary data.</text>
</comment>
<dbReference type="PANTHER" id="PTHR30595">
    <property type="entry name" value="GLPR-RELATED TRANSCRIPTIONAL REPRESSOR"/>
    <property type="match status" value="1"/>
</dbReference>
<dbReference type="Proteomes" id="UP000260025">
    <property type="component" value="Unassembled WGS sequence"/>
</dbReference>
<evidence type="ECO:0000313" key="2">
    <source>
        <dbReference type="EMBL" id="RGC16024.1"/>
    </source>
</evidence>
<gene>
    <name evidence="2" type="ORF">DXA38_08555</name>
</gene>
<dbReference type="Pfam" id="PF13412">
    <property type="entry name" value="HTH_24"/>
    <property type="match status" value="1"/>
</dbReference>
<feature type="domain" description="Schlafen AlbA-2" evidence="1">
    <location>
        <begin position="16"/>
        <end position="134"/>
    </location>
</feature>
<dbReference type="Gene3D" id="1.10.10.10">
    <property type="entry name" value="Winged helix-like DNA-binding domain superfamily/Winged helix DNA-binding domain"/>
    <property type="match status" value="1"/>
</dbReference>
<name>A0A3E2VY70_CLOIN</name>
<dbReference type="Pfam" id="PF13749">
    <property type="entry name" value="HATPase_c_4"/>
    <property type="match status" value="1"/>
</dbReference>
<protein>
    <submittedName>
        <fullName evidence="2">Winged helix-turn-helix transcriptional regulator</fullName>
    </submittedName>
</protein>
<dbReference type="InterPro" id="IPR038461">
    <property type="entry name" value="Schlafen_AlbA_2_dom_sf"/>
</dbReference>
<dbReference type="AlphaFoldDB" id="A0A3E2VY70"/>
<dbReference type="InterPro" id="IPR007421">
    <property type="entry name" value="Schlafen_AlbA_2_dom"/>
</dbReference>
<accession>A0A3E2VY70</accession>
<dbReference type="OrthoDB" id="9813719at2"/>
<proteinExistence type="predicted"/>
<dbReference type="Gene3D" id="3.30.565.60">
    <property type="match status" value="1"/>
</dbReference>
<dbReference type="InterPro" id="IPR036388">
    <property type="entry name" value="WH-like_DNA-bd_sf"/>
</dbReference>
<dbReference type="PANTHER" id="PTHR30595:SF6">
    <property type="entry name" value="SCHLAFEN ALBA-2 DOMAIN-CONTAINING PROTEIN"/>
    <property type="match status" value="1"/>
</dbReference>
<dbReference type="Gene3D" id="3.30.950.30">
    <property type="entry name" value="Schlafen, AAA domain"/>
    <property type="match status" value="1"/>
</dbReference>
<evidence type="ECO:0000259" key="1">
    <source>
        <dbReference type="Pfam" id="PF04326"/>
    </source>
</evidence>
<dbReference type="Pfam" id="PF04326">
    <property type="entry name" value="SLFN_AlbA_2"/>
    <property type="match status" value="1"/>
</dbReference>
<dbReference type="EMBL" id="QVEV01000010">
    <property type="protein sequence ID" value="RGC16024.1"/>
    <property type="molecule type" value="Genomic_DNA"/>
</dbReference>
<dbReference type="InterPro" id="IPR038475">
    <property type="entry name" value="RecG_C_sf"/>
</dbReference>